<organism evidence="6 7">
    <name type="scientific">Scopulibacillus darangshiensis</name>
    <dbReference type="NCBI Taxonomy" id="442528"/>
    <lineage>
        <taxon>Bacteria</taxon>
        <taxon>Bacillati</taxon>
        <taxon>Bacillota</taxon>
        <taxon>Bacilli</taxon>
        <taxon>Bacillales</taxon>
        <taxon>Sporolactobacillaceae</taxon>
        <taxon>Scopulibacillus</taxon>
    </lineage>
</organism>
<protein>
    <recommendedName>
        <fullName evidence="3">Acetoin utilization protein AcuC</fullName>
    </recommendedName>
</protein>
<dbReference type="GO" id="GO:0045150">
    <property type="term" value="P:acetoin catabolic process"/>
    <property type="evidence" value="ECO:0007669"/>
    <property type="project" value="UniProtKB-UniPathway"/>
</dbReference>
<evidence type="ECO:0000313" key="7">
    <source>
        <dbReference type="Proteomes" id="UP000295416"/>
    </source>
</evidence>
<evidence type="ECO:0000256" key="1">
    <source>
        <dbReference type="ARBA" id="ARBA00005101"/>
    </source>
</evidence>
<dbReference type="InterPro" id="IPR003085">
    <property type="entry name" value="AcuC"/>
</dbReference>
<dbReference type="RefSeq" id="WP_132742566.1">
    <property type="nucleotide sequence ID" value="NZ_SLXK01000001.1"/>
</dbReference>
<dbReference type="PANTHER" id="PTHR10625">
    <property type="entry name" value="HISTONE DEACETYLASE HDAC1-RELATED"/>
    <property type="match status" value="1"/>
</dbReference>
<evidence type="ECO:0000256" key="2">
    <source>
        <dbReference type="ARBA" id="ARBA00005947"/>
    </source>
</evidence>
<dbReference type="Pfam" id="PF00850">
    <property type="entry name" value="Hist_deacetyl"/>
    <property type="match status" value="1"/>
</dbReference>
<evidence type="ECO:0000313" key="6">
    <source>
        <dbReference type="EMBL" id="TCP32042.1"/>
    </source>
</evidence>
<evidence type="ECO:0000259" key="5">
    <source>
        <dbReference type="Pfam" id="PF00850"/>
    </source>
</evidence>
<evidence type="ECO:0000256" key="3">
    <source>
        <dbReference type="ARBA" id="ARBA00020218"/>
    </source>
</evidence>
<evidence type="ECO:0000256" key="4">
    <source>
        <dbReference type="ARBA" id="ARBA00022627"/>
    </source>
</evidence>
<dbReference type="UniPathway" id="UPA00040"/>
<dbReference type="InterPro" id="IPR037138">
    <property type="entry name" value="His_deacetylse_dom_sf"/>
</dbReference>
<dbReference type="Proteomes" id="UP000295416">
    <property type="component" value="Unassembled WGS sequence"/>
</dbReference>
<accession>A0A4R2PAN3</accession>
<dbReference type="InterPro" id="IPR000286">
    <property type="entry name" value="HDACs"/>
</dbReference>
<sequence>MKKQAFVYSTNLLNYKFNNCHPFNPLRLELSVDLLKTCGALDDSHIFQPRKAAEEDLLLIHDPTYIDIVKQSSLPGVDVKKANVYGLGTEDTPIFEGMHDAALDVVGASLTCVDLVMSGNVDHALNLGGGLHHGIRNRGSGFCIYNDVSIAIKYLRDHYKMRVLYIDTDAHHGDGVQWAFYDDPNVCTYSIHETGRYLFPGTGEVEERGNGKGYGYTFNLPVDAFTEDDSWLEIFERSVNDIAAFFGPDIIVTQHGVDAHLYDPLTHLCLSMKSYQQIPRILHRLAHKHANGKWVAVGGGGYDLWRVVPRAWAMLWMGMTEYQHHSDHLPKSFLNKWKDTSEEKLPENWLDPVDRYPDIPRKEEITNKNQIVLRRMLQPIHKLL</sequence>
<dbReference type="PANTHER" id="PTHR10625:SF10">
    <property type="entry name" value="HISTONE DEACETYLASE HDAC1"/>
    <property type="match status" value="1"/>
</dbReference>
<dbReference type="Gene3D" id="3.40.800.20">
    <property type="entry name" value="Histone deacetylase domain"/>
    <property type="match status" value="1"/>
</dbReference>
<dbReference type="SUPFAM" id="SSF52768">
    <property type="entry name" value="Arginase/deacetylase"/>
    <property type="match status" value="1"/>
</dbReference>
<comment type="pathway">
    <text evidence="1">Ketone degradation; acetoin degradation.</text>
</comment>
<dbReference type="OrthoDB" id="9808367at2"/>
<comment type="caution">
    <text evidence="6">The sequence shown here is derived from an EMBL/GenBank/DDBJ whole genome shotgun (WGS) entry which is preliminary data.</text>
</comment>
<keyword evidence="4" id="KW-0006">Acetoin catabolism</keyword>
<gene>
    <name evidence="6" type="ORF">EV207_10114</name>
</gene>
<dbReference type="EMBL" id="SLXK01000001">
    <property type="protein sequence ID" value="TCP32042.1"/>
    <property type="molecule type" value="Genomic_DNA"/>
</dbReference>
<dbReference type="InterPro" id="IPR023696">
    <property type="entry name" value="Ureohydrolase_dom_sf"/>
</dbReference>
<dbReference type="InterPro" id="IPR023801">
    <property type="entry name" value="His_deacetylse_dom"/>
</dbReference>
<keyword evidence="7" id="KW-1185">Reference proteome</keyword>
<dbReference type="GO" id="GO:0004407">
    <property type="term" value="F:histone deacetylase activity"/>
    <property type="evidence" value="ECO:0007669"/>
    <property type="project" value="TreeGrafter"/>
</dbReference>
<dbReference type="AlphaFoldDB" id="A0A4R2PAN3"/>
<proteinExistence type="inferred from homology"/>
<comment type="similarity">
    <text evidence="2">Belongs to the histone deacetylase family.</text>
</comment>
<feature type="domain" description="Histone deacetylase" evidence="5">
    <location>
        <begin position="21"/>
        <end position="317"/>
    </location>
</feature>
<name>A0A4R2PAN3_9BACL</name>
<dbReference type="GO" id="GO:0040029">
    <property type="term" value="P:epigenetic regulation of gene expression"/>
    <property type="evidence" value="ECO:0007669"/>
    <property type="project" value="TreeGrafter"/>
</dbReference>
<dbReference type="CDD" id="cd09994">
    <property type="entry name" value="HDAC_AcuC_like"/>
    <property type="match status" value="1"/>
</dbReference>
<reference evidence="6 7" key="1">
    <citation type="submission" date="2019-03" db="EMBL/GenBank/DDBJ databases">
        <title>Genomic Encyclopedia of Type Strains, Phase IV (KMG-IV): sequencing the most valuable type-strain genomes for metagenomic binning, comparative biology and taxonomic classification.</title>
        <authorList>
            <person name="Goeker M."/>
        </authorList>
    </citation>
    <scope>NUCLEOTIDE SEQUENCE [LARGE SCALE GENOMIC DNA]</scope>
    <source>
        <strain evidence="6 7">DSM 19377</strain>
    </source>
</reference>
<dbReference type="PRINTS" id="PR01270">
    <property type="entry name" value="HDASUPER"/>
</dbReference>
<dbReference type="PRINTS" id="PR01272">
    <property type="entry name" value="ACUCPROTEIN"/>
</dbReference>